<feature type="transmembrane region" description="Helical" evidence="1">
    <location>
        <begin position="34"/>
        <end position="54"/>
    </location>
</feature>
<keyword evidence="1" id="KW-1133">Transmembrane helix</keyword>
<dbReference type="Pfam" id="PF07786">
    <property type="entry name" value="HGSNAT_cat"/>
    <property type="match status" value="1"/>
</dbReference>
<feature type="transmembrane region" description="Helical" evidence="1">
    <location>
        <begin position="198"/>
        <end position="216"/>
    </location>
</feature>
<evidence type="ECO:0000256" key="1">
    <source>
        <dbReference type="SAM" id="Phobius"/>
    </source>
</evidence>
<dbReference type="EMBL" id="BQKE01000002">
    <property type="protein sequence ID" value="GJM62756.1"/>
    <property type="molecule type" value="Genomic_DNA"/>
</dbReference>
<evidence type="ECO:0000259" key="2">
    <source>
        <dbReference type="Pfam" id="PF07786"/>
    </source>
</evidence>
<feature type="transmembrane region" description="Helical" evidence="1">
    <location>
        <begin position="94"/>
        <end position="113"/>
    </location>
</feature>
<protein>
    <submittedName>
        <fullName evidence="3">Membrane protein</fullName>
    </submittedName>
</protein>
<organism evidence="3 4">
    <name type="scientific">Persicobacter diffluens</name>
    <dbReference type="NCBI Taxonomy" id="981"/>
    <lineage>
        <taxon>Bacteria</taxon>
        <taxon>Pseudomonadati</taxon>
        <taxon>Bacteroidota</taxon>
        <taxon>Cytophagia</taxon>
        <taxon>Cytophagales</taxon>
        <taxon>Persicobacteraceae</taxon>
        <taxon>Persicobacter</taxon>
    </lineage>
</organism>
<feature type="transmembrane region" description="Helical" evidence="1">
    <location>
        <begin position="164"/>
        <end position="186"/>
    </location>
</feature>
<comment type="caution">
    <text evidence="3">The sequence shown here is derived from an EMBL/GenBank/DDBJ whole genome shotgun (WGS) entry which is preliminary data.</text>
</comment>
<feature type="transmembrane region" description="Helical" evidence="1">
    <location>
        <begin position="324"/>
        <end position="346"/>
    </location>
</feature>
<evidence type="ECO:0000313" key="3">
    <source>
        <dbReference type="EMBL" id="GJM62756.1"/>
    </source>
</evidence>
<feature type="transmembrane region" description="Helical" evidence="1">
    <location>
        <begin position="66"/>
        <end position="88"/>
    </location>
</feature>
<dbReference type="AlphaFoldDB" id="A0AAN5AMV4"/>
<feature type="transmembrane region" description="Helical" evidence="1">
    <location>
        <begin position="247"/>
        <end position="265"/>
    </location>
</feature>
<feature type="transmembrane region" description="Helical" evidence="1">
    <location>
        <begin position="281"/>
        <end position="304"/>
    </location>
</feature>
<dbReference type="PANTHER" id="PTHR40407">
    <property type="entry name" value="MEMBRANE PROTEIN-LIKE PROTEIN"/>
    <property type="match status" value="1"/>
</dbReference>
<feature type="transmembrane region" description="Helical" evidence="1">
    <location>
        <begin position="120"/>
        <end position="135"/>
    </location>
</feature>
<reference evidence="3 4" key="1">
    <citation type="submission" date="2021-12" db="EMBL/GenBank/DDBJ databases">
        <title>Genome sequencing of bacteria with rrn-lacking chromosome and rrn-plasmid.</title>
        <authorList>
            <person name="Anda M."/>
            <person name="Iwasaki W."/>
        </authorList>
    </citation>
    <scope>NUCLEOTIDE SEQUENCE [LARGE SCALE GENOMIC DNA]</scope>
    <source>
        <strain evidence="3 4">NBRC 15940</strain>
    </source>
</reference>
<gene>
    <name evidence="3" type="ORF">PEDI_33080</name>
</gene>
<evidence type="ECO:0000313" key="4">
    <source>
        <dbReference type="Proteomes" id="UP001310022"/>
    </source>
</evidence>
<accession>A0AAN5AMV4</accession>
<dbReference type="Proteomes" id="UP001310022">
    <property type="component" value="Unassembled WGS sequence"/>
</dbReference>
<keyword evidence="4" id="KW-1185">Reference proteome</keyword>
<feature type="domain" description="Heparan-alpha-glucosaminide N-acetyltransferase catalytic" evidence="2">
    <location>
        <begin position="26"/>
        <end position="189"/>
    </location>
</feature>
<proteinExistence type="predicted"/>
<dbReference type="InterPro" id="IPR012429">
    <property type="entry name" value="HGSNAT_cat"/>
</dbReference>
<keyword evidence="1" id="KW-0472">Membrane</keyword>
<name>A0AAN5AMV4_9BACT</name>
<keyword evidence="1" id="KW-0812">Transmembrane</keyword>
<sequence length="365" mass="42241">MALDHSRDFFHYQAFLHSPTDPTLSNLATFFTRWLTHLCAPAFSLLAGISIFLSQQKKGKYHSSVFLLKRGIWLIFIEFTLVNFAWFFNPTFSYWAFLVIWVLGISMIIMAGLIHLPVKIMWFLSLGTLIFHNILDGLPEPTHLGAALWHHKFFQTLPGGDKILVGYPIIPWFAVMSLGYCIGTFYKADFPPAKRKIILYRMGTGALLGFLVIRGLNGYGNVQHWKWHESLKVSMMDFLNLEKYPPSLSYLLVTLGMIFILLALFENRSFPIFETFGKVPFLFYVLHLYFIHLLALIAASLSGFGWKSMILSSWVNDNKALEGYGYSLFAVYLVTFIVVLALYPICRKFHQYKKNYPDKKWLSYW</sequence>
<dbReference type="PANTHER" id="PTHR40407:SF1">
    <property type="entry name" value="HEPARAN-ALPHA-GLUCOSAMINIDE N-ACETYLTRANSFERASE CATALYTIC DOMAIN-CONTAINING PROTEIN"/>
    <property type="match status" value="1"/>
</dbReference>